<evidence type="ECO:0000256" key="1">
    <source>
        <dbReference type="ARBA" id="ARBA00022475"/>
    </source>
</evidence>
<comment type="function">
    <text evidence="11">Peptidoglycan polymerase that catalyzes glycan chain elongation from lipid-linked precursors.</text>
</comment>
<dbReference type="RefSeq" id="WP_377982282.1">
    <property type="nucleotide sequence ID" value="NZ_JBBKXZ010000001.1"/>
</dbReference>
<evidence type="ECO:0000313" key="15">
    <source>
        <dbReference type="Proteomes" id="UP001598138"/>
    </source>
</evidence>
<evidence type="ECO:0000256" key="6">
    <source>
        <dbReference type="ARBA" id="ARBA00022960"/>
    </source>
</evidence>
<evidence type="ECO:0000256" key="2">
    <source>
        <dbReference type="ARBA" id="ARBA00022519"/>
    </source>
</evidence>
<organism evidence="14 15">
    <name type="scientific">Aquirufa avitistagni</name>
    <dbReference type="NCBI Taxonomy" id="3104728"/>
    <lineage>
        <taxon>Bacteria</taxon>
        <taxon>Pseudomonadati</taxon>
        <taxon>Bacteroidota</taxon>
        <taxon>Cytophagia</taxon>
        <taxon>Cytophagales</taxon>
        <taxon>Flectobacillaceae</taxon>
        <taxon>Aquirufa</taxon>
    </lineage>
</organism>
<sequence length="264" mass="29648">MAKRVDLSNTPRTSTRGSKFSRIKSTDSPKAGWTFNRVLGRIGRYFLYVWISTIVAVVLFKFVPVYFTPTMAARKIDAIQAGEPSKISSQWTPYGQMDRNAALAVIASEDQLFPDHHGFDFDAMWGAVNNNLKGKRIKGASTISQQVAKNVFLWQGRSYLRKGLEAYFTLMIELIWGKKRIIEVYLNIAETGKMTFGVEAASRKYYGHSAEELSTTEAARIAACLPNPIRFSVASPSGYVNKRTQAIKRQMKALGGKKFLRNID</sequence>
<keyword evidence="6 11" id="KW-0133">Cell shape</keyword>
<keyword evidence="2" id="KW-0997">Cell inner membrane</keyword>
<dbReference type="InterPro" id="IPR036950">
    <property type="entry name" value="PBP_transglycosylase"/>
</dbReference>
<evidence type="ECO:0000256" key="10">
    <source>
        <dbReference type="ARBA" id="ARBA00023316"/>
    </source>
</evidence>
<feature type="compositionally biased region" description="Polar residues" evidence="12">
    <location>
        <begin position="7"/>
        <end position="18"/>
    </location>
</feature>
<keyword evidence="4 11" id="KW-0808">Transferase</keyword>
<dbReference type="GO" id="GO:0016757">
    <property type="term" value="F:glycosyltransferase activity"/>
    <property type="evidence" value="ECO:0007669"/>
    <property type="project" value="UniProtKB-KW"/>
</dbReference>
<dbReference type="Gene3D" id="1.10.3810.10">
    <property type="entry name" value="Biosynthetic peptidoglycan transglycosylase-like"/>
    <property type="match status" value="1"/>
</dbReference>
<comment type="caution">
    <text evidence="14">The sequence shown here is derived from an EMBL/GenBank/DDBJ whole genome shotgun (WGS) entry which is preliminary data.</text>
</comment>
<dbReference type="NCBIfam" id="TIGR02070">
    <property type="entry name" value="mono_pep_trsgly"/>
    <property type="match status" value="1"/>
</dbReference>
<evidence type="ECO:0000256" key="11">
    <source>
        <dbReference type="HAMAP-Rule" id="MF_00766"/>
    </source>
</evidence>
<evidence type="ECO:0000256" key="12">
    <source>
        <dbReference type="SAM" id="MobiDB-lite"/>
    </source>
</evidence>
<evidence type="ECO:0000256" key="4">
    <source>
        <dbReference type="ARBA" id="ARBA00022679"/>
    </source>
</evidence>
<keyword evidence="1 11" id="KW-1003">Cell membrane</keyword>
<dbReference type="InterPro" id="IPR011812">
    <property type="entry name" value="Pep_trsgly"/>
</dbReference>
<evidence type="ECO:0000256" key="9">
    <source>
        <dbReference type="ARBA" id="ARBA00023136"/>
    </source>
</evidence>
<keyword evidence="9 11" id="KW-0472">Membrane</keyword>
<comment type="catalytic activity">
    <reaction evidence="11">
        <text>[GlcNAc-(1-&gt;4)-Mur2Ac(oyl-L-Ala-gamma-D-Glu-L-Lys-D-Ala-D-Ala)](n)-di-trans,octa-cis-undecaprenyl diphosphate + beta-D-GlcNAc-(1-&gt;4)-Mur2Ac(oyl-L-Ala-gamma-D-Glu-L-Lys-D-Ala-D-Ala)-di-trans,octa-cis-undecaprenyl diphosphate = [GlcNAc-(1-&gt;4)-Mur2Ac(oyl-L-Ala-gamma-D-Glu-L-Lys-D-Ala-D-Ala)](n+1)-di-trans,octa-cis-undecaprenyl diphosphate + di-trans,octa-cis-undecaprenyl diphosphate + H(+)</text>
        <dbReference type="Rhea" id="RHEA:23708"/>
        <dbReference type="Rhea" id="RHEA-COMP:9602"/>
        <dbReference type="Rhea" id="RHEA-COMP:9603"/>
        <dbReference type="ChEBI" id="CHEBI:15378"/>
        <dbReference type="ChEBI" id="CHEBI:58405"/>
        <dbReference type="ChEBI" id="CHEBI:60033"/>
        <dbReference type="ChEBI" id="CHEBI:78435"/>
        <dbReference type="EC" id="2.4.99.28"/>
    </reaction>
</comment>
<comment type="similarity">
    <text evidence="11">Belongs to the glycosyltransferase 51 family.</text>
</comment>
<feature type="region of interest" description="Disordered" evidence="12">
    <location>
        <begin position="1"/>
        <end position="27"/>
    </location>
</feature>
<dbReference type="PANTHER" id="PTHR30400:SF0">
    <property type="entry name" value="BIOSYNTHETIC PEPTIDOGLYCAN TRANSGLYCOSYLASE"/>
    <property type="match status" value="1"/>
</dbReference>
<keyword evidence="10 11" id="KW-0961">Cell wall biogenesis/degradation</keyword>
<dbReference type="PANTHER" id="PTHR30400">
    <property type="entry name" value="MONOFUNCTIONAL BIOSYNTHETIC PEPTIDOGLYCAN TRANSGLYCOSYLASE"/>
    <property type="match status" value="1"/>
</dbReference>
<dbReference type="InterPro" id="IPR023346">
    <property type="entry name" value="Lysozyme-like_dom_sf"/>
</dbReference>
<gene>
    <name evidence="11 14" type="primary">mtgA</name>
    <name evidence="14" type="ORF">U0R10_02835</name>
</gene>
<dbReference type="Proteomes" id="UP001598138">
    <property type="component" value="Unassembled WGS sequence"/>
</dbReference>
<dbReference type="HAMAP" id="MF_00766">
    <property type="entry name" value="PGT_MtgA"/>
    <property type="match status" value="1"/>
</dbReference>
<keyword evidence="15" id="KW-1185">Reference proteome</keyword>
<evidence type="ECO:0000259" key="13">
    <source>
        <dbReference type="Pfam" id="PF00912"/>
    </source>
</evidence>
<name>A0ABW6DHT6_9BACT</name>
<feature type="domain" description="Glycosyl transferase family 51" evidence="13">
    <location>
        <begin position="85"/>
        <end position="252"/>
    </location>
</feature>
<keyword evidence="5 11" id="KW-0812">Transmembrane</keyword>
<keyword evidence="3 11" id="KW-0328">Glycosyltransferase</keyword>
<protein>
    <recommendedName>
        <fullName evidence="11">Biosynthetic peptidoglycan transglycosylase</fullName>
        <ecNumber evidence="11">2.4.99.28</ecNumber>
    </recommendedName>
    <alternativeName>
        <fullName evidence="11">Glycan polymerase</fullName>
    </alternativeName>
    <alternativeName>
        <fullName evidence="11">Peptidoglycan glycosyltransferase MtgA</fullName>
        <shortName evidence="11">PGT</shortName>
    </alternativeName>
</protein>
<dbReference type="SUPFAM" id="SSF53955">
    <property type="entry name" value="Lysozyme-like"/>
    <property type="match status" value="1"/>
</dbReference>
<evidence type="ECO:0000256" key="8">
    <source>
        <dbReference type="ARBA" id="ARBA00022989"/>
    </source>
</evidence>
<evidence type="ECO:0000256" key="3">
    <source>
        <dbReference type="ARBA" id="ARBA00022676"/>
    </source>
</evidence>
<comment type="pathway">
    <text evidence="11">Cell wall biogenesis; peptidoglycan biosynthesis.</text>
</comment>
<evidence type="ECO:0000313" key="14">
    <source>
        <dbReference type="EMBL" id="MFD3393549.1"/>
    </source>
</evidence>
<reference evidence="14 15" key="1">
    <citation type="submission" date="2024-03" db="EMBL/GenBank/DDBJ databases">
        <title>Aquirufa genome sequencing.</title>
        <authorList>
            <person name="Pitt A."/>
            <person name="Hahn M.W."/>
        </authorList>
    </citation>
    <scope>NUCLEOTIDE SEQUENCE [LARGE SCALE GENOMIC DNA]</scope>
    <source>
        <strain evidence="14 15">OSTEICH-129V</strain>
    </source>
</reference>
<keyword evidence="7 11" id="KW-0573">Peptidoglycan synthesis</keyword>
<feature type="transmembrane region" description="Helical" evidence="11">
    <location>
        <begin position="45"/>
        <end position="67"/>
    </location>
</feature>
<keyword evidence="8 11" id="KW-1133">Transmembrane helix</keyword>
<dbReference type="Pfam" id="PF00912">
    <property type="entry name" value="Transgly"/>
    <property type="match status" value="1"/>
</dbReference>
<proteinExistence type="inferred from homology"/>
<accession>A0ABW6DHT6</accession>
<evidence type="ECO:0000256" key="5">
    <source>
        <dbReference type="ARBA" id="ARBA00022692"/>
    </source>
</evidence>
<dbReference type="EMBL" id="JBBKXZ010000001">
    <property type="protein sequence ID" value="MFD3393549.1"/>
    <property type="molecule type" value="Genomic_DNA"/>
</dbReference>
<comment type="subcellular location">
    <subcellularLocation>
        <location evidence="11">Cell membrane</location>
        <topology evidence="11">Single-pass membrane protein</topology>
    </subcellularLocation>
</comment>
<dbReference type="InterPro" id="IPR001264">
    <property type="entry name" value="Glyco_trans_51"/>
</dbReference>
<dbReference type="EC" id="2.4.99.28" evidence="11"/>
<evidence type="ECO:0000256" key="7">
    <source>
        <dbReference type="ARBA" id="ARBA00022984"/>
    </source>
</evidence>